<evidence type="ECO:0000256" key="1">
    <source>
        <dbReference type="SAM" id="MobiDB-lite"/>
    </source>
</evidence>
<feature type="region of interest" description="Disordered" evidence="1">
    <location>
        <begin position="27"/>
        <end position="60"/>
    </location>
</feature>
<evidence type="ECO:0000313" key="2">
    <source>
        <dbReference type="EMBL" id="GAA0187072.1"/>
    </source>
</evidence>
<name>A0AAV3S0Q8_LITER</name>
<feature type="compositionally biased region" description="Low complexity" evidence="1">
    <location>
        <begin position="29"/>
        <end position="57"/>
    </location>
</feature>
<proteinExistence type="predicted"/>
<dbReference type="Proteomes" id="UP001454036">
    <property type="component" value="Unassembled WGS sequence"/>
</dbReference>
<dbReference type="EMBL" id="BAABME010014321">
    <property type="protein sequence ID" value="GAA0187072.1"/>
    <property type="molecule type" value="Genomic_DNA"/>
</dbReference>
<protein>
    <submittedName>
        <fullName evidence="2">Uncharacterized protein</fullName>
    </submittedName>
</protein>
<keyword evidence="3" id="KW-1185">Reference proteome</keyword>
<evidence type="ECO:0000313" key="3">
    <source>
        <dbReference type="Proteomes" id="UP001454036"/>
    </source>
</evidence>
<dbReference type="AlphaFoldDB" id="A0AAV3S0Q8"/>
<organism evidence="2 3">
    <name type="scientific">Lithospermum erythrorhizon</name>
    <name type="common">Purple gromwell</name>
    <name type="synonym">Lithospermum officinale var. erythrorhizon</name>
    <dbReference type="NCBI Taxonomy" id="34254"/>
    <lineage>
        <taxon>Eukaryota</taxon>
        <taxon>Viridiplantae</taxon>
        <taxon>Streptophyta</taxon>
        <taxon>Embryophyta</taxon>
        <taxon>Tracheophyta</taxon>
        <taxon>Spermatophyta</taxon>
        <taxon>Magnoliopsida</taxon>
        <taxon>eudicotyledons</taxon>
        <taxon>Gunneridae</taxon>
        <taxon>Pentapetalae</taxon>
        <taxon>asterids</taxon>
        <taxon>lamiids</taxon>
        <taxon>Boraginales</taxon>
        <taxon>Boraginaceae</taxon>
        <taxon>Boraginoideae</taxon>
        <taxon>Lithospermeae</taxon>
        <taxon>Lithospermum</taxon>
    </lineage>
</organism>
<sequence>MVADFGKLMVSLLLAWHHHFLKINHHPKSATTRSSGTTTSPKSATTKSSGTTTSPRSATAVAPPLSSLYEFWEETSIFYDDPIPPPAPKQVAAQEFKKAKFVVKKSYQYNNTSGSRDLQMRLLADILSVLALTMSAEGERVRLI</sequence>
<comment type="caution">
    <text evidence="2">The sequence shown here is derived from an EMBL/GenBank/DDBJ whole genome shotgun (WGS) entry which is preliminary data.</text>
</comment>
<reference evidence="2 3" key="1">
    <citation type="submission" date="2024-01" db="EMBL/GenBank/DDBJ databases">
        <title>The complete chloroplast genome sequence of Lithospermum erythrorhizon: insights into the phylogenetic relationship among Boraginaceae species and the maternal lineages of purple gromwells.</title>
        <authorList>
            <person name="Okada T."/>
            <person name="Watanabe K."/>
        </authorList>
    </citation>
    <scope>NUCLEOTIDE SEQUENCE [LARGE SCALE GENOMIC DNA]</scope>
</reference>
<accession>A0AAV3S0Q8</accession>
<gene>
    <name evidence="2" type="ORF">LIER_34360</name>
</gene>